<name>A0A9Q3BGR5_9BASI</name>
<protein>
    <submittedName>
        <fullName evidence="2">Uncharacterized protein</fullName>
    </submittedName>
</protein>
<sequence length="289" mass="32658">MEPTPSSNNNSAPTLTFPTSTNDVSNIFVTLIQSQQSLTSLINNLKEDVDRMKVSNSTPKPNVGMKLKETCVPKTPASQKKFQCSKSEPLQATSNSQPKSHKASPTSSLQKITNKSPVKQNPLQMQKSDLPPDFQGVKQTFSFVDWMKLWHKSRRMRGTLIASAHIVFQRSLLNPAYLDHQKACPLIFYNIKWFKTLDHVQKQQMADSYCVAFFLTPEDCLKPKRHPDEKISDKLFSKKYCDIVVEPYELQEFEEEESGEDSIDLGAASPDHSESESDGLYAPGEYSFI</sequence>
<proteinExistence type="predicted"/>
<dbReference type="Proteomes" id="UP000765509">
    <property type="component" value="Unassembled WGS sequence"/>
</dbReference>
<dbReference type="EMBL" id="AVOT02000883">
    <property type="protein sequence ID" value="MBW0464803.1"/>
    <property type="molecule type" value="Genomic_DNA"/>
</dbReference>
<evidence type="ECO:0000313" key="2">
    <source>
        <dbReference type="EMBL" id="MBW0464803.1"/>
    </source>
</evidence>
<feature type="compositionally biased region" description="Acidic residues" evidence="1">
    <location>
        <begin position="252"/>
        <end position="263"/>
    </location>
</feature>
<feature type="compositionally biased region" description="Polar residues" evidence="1">
    <location>
        <begin position="76"/>
        <end position="127"/>
    </location>
</feature>
<evidence type="ECO:0000313" key="3">
    <source>
        <dbReference type="Proteomes" id="UP000765509"/>
    </source>
</evidence>
<comment type="caution">
    <text evidence="2">The sequence shown here is derived from an EMBL/GenBank/DDBJ whole genome shotgun (WGS) entry which is preliminary data.</text>
</comment>
<dbReference type="AlphaFoldDB" id="A0A9Q3BGR5"/>
<gene>
    <name evidence="2" type="ORF">O181_004518</name>
</gene>
<evidence type="ECO:0000256" key="1">
    <source>
        <dbReference type="SAM" id="MobiDB-lite"/>
    </source>
</evidence>
<feature type="region of interest" description="Disordered" evidence="1">
    <location>
        <begin position="252"/>
        <end position="289"/>
    </location>
</feature>
<accession>A0A9Q3BGR5</accession>
<organism evidence="2 3">
    <name type="scientific">Austropuccinia psidii MF-1</name>
    <dbReference type="NCBI Taxonomy" id="1389203"/>
    <lineage>
        <taxon>Eukaryota</taxon>
        <taxon>Fungi</taxon>
        <taxon>Dikarya</taxon>
        <taxon>Basidiomycota</taxon>
        <taxon>Pucciniomycotina</taxon>
        <taxon>Pucciniomycetes</taxon>
        <taxon>Pucciniales</taxon>
        <taxon>Sphaerophragmiaceae</taxon>
        <taxon>Austropuccinia</taxon>
    </lineage>
</organism>
<keyword evidence="3" id="KW-1185">Reference proteome</keyword>
<feature type="region of interest" description="Disordered" evidence="1">
    <location>
        <begin position="74"/>
        <end position="132"/>
    </location>
</feature>
<reference evidence="2" key="1">
    <citation type="submission" date="2021-03" db="EMBL/GenBank/DDBJ databases">
        <title>Draft genome sequence of rust myrtle Austropuccinia psidii MF-1, a brazilian biotype.</title>
        <authorList>
            <person name="Quecine M.C."/>
            <person name="Pachon D.M.R."/>
            <person name="Bonatelli M.L."/>
            <person name="Correr F.H."/>
            <person name="Franceschini L.M."/>
            <person name="Leite T.F."/>
            <person name="Margarido G.R.A."/>
            <person name="Almeida C.A."/>
            <person name="Ferrarezi J.A."/>
            <person name="Labate C.A."/>
        </authorList>
    </citation>
    <scope>NUCLEOTIDE SEQUENCE</scope>
    <source>
        <strain evidence="2">MF-1</strain>
    </source>
</reference>